<organism evidence="1 2">
    <name type="scientific">Paradevosia tibetensis</name>
    <dbReference type="NCBI Taxonomy" id="1447062"/>
    <lineage>
        <taxon>Bacteria</taxon>
        <taxon>Pseudomonadati</taxon>
        <taxon>Pseudomonadota</taxon>
        <taxon>Alphaproteobacteria</taxon>
        <taxon>Hyphomicrobiales</taxon>
        <taxon>Devosiaceae</taxon>
        <taxon>Paradevosia</taxon>
    </lineage>
</organism>
<dbReference type="SUPFAM" id="SSF53955">
    <property type="entry name" value="Lysozyme-like"/>
    <property type="match status" value="1"/>
</dbReference>
<dbReference type="AlphaFoldDB" id="A0A5B9DLR6"/>
<dbReference type="EMBL" id="CP041690">
    <property type="protein sequence ID" value="QEE19862.1"/>
    <property type="molecule type" value="Genomic_DNA"/>
</dbReference>
<protein>
    <submittedName>
        <fullName evidence="1">Uncharacterized protein</fullName>
    </submittedName>
</protein>
<dbReference type="RefSeq" id="WP_147655470.1">
    <property type="nucleotide sequence ID" value="NZ_BMFM01000001.1"/>
</dbReference>
<accession>A0A5B9DLR6</accession>
<reference evidence="1 2" key="1">
    <citation type="journal article" date="2015" name="Int. J. Syst. Evol. Microbiol.">
        <title>Youhaiella tibetensis gen. nov., sp. nov., isolated from subsurface sediment.</title>
        <authorList>
            <person name="Wang Y.X."/>
            <person name="Huang F.Q."/>
            <person name="Nogi Y."/>
            <person name="Pang S.J."/>
            <person name="Wang P.K."/>
            <person name="Lv J."/>
        </authorList>
    </citation>
    <scope>NUCLEOTIDE SEQUENCE [LARGE SCALE GENOMIC DNA]</scope>
    <source>
        <strain evidence="2">fig4</strain>
    </source>
</reference>
<proteinExistence type="predicted"/>
<keyword evidence="2" id="KW-1185">Reference proteome</keyword>
<dbReference type="CDD" id="cd13926">
    <property type="entry name" value="N-acetylmuramidase_GH108"/>
    <property type="match status" value="1"/>
</dbReference>
<dbReference type="Gene3D" id="1.20.141.10">
    <property type="entry name" value="Chitosanase, subunit A, domain 1"/>
    <property type="match status" value="1"/>
</dbReference>
<dbReference type="OrthoDB" id="9815229at2"/>
<dbReference type="Proteomes" id="UP000321062">
    <property type="component" value="Chromosome"/>
</dbReference>
<evidence type="ECO:0000313" key="2">
    <source>
        <dbReference type="Proteomes" id="UP000321062"/>
    </source>
</evidence>
<evidence type="ECO:0000313" key="1">
    <source>
        <dbReference type="EMBL" id="QEE19862.1"/>
    </source>
</evidence>
<dbReference type="InterPro" id="IPR023346">
    <property type="entry name" value="Lysozyme-like_dom_sf"/>
</dbReference>
<dbReference type="InterPro" id="IPR008565">
    <property type="entry name" value="TtsA-like_GH18_dom"/>
</dbReference>
<dbReference type="Pfam" id="PF05838">
    <property type="entry name" value="Glyco_hydro_108"/>
    <property type="match status" value="1"/>
</dbReference>
<gene>
    <name evidence="1" type="ORF">FNA67_06610</name>
</gene>
<sequence length="258" mass="27498">MPEPTDRFSACLKIVLAQEGGYADHPADPGGATNMGITRKTLARWRSVSPWWDLPKSAVQQLKSEEAASIYKASYWERSNAQSLPAGLDLALFDYAVNSGPDRAIKSLQKLLGVVADGQVGPLTLAAIRTRVAAAGVAGLIDALCNQRLSFLTQLATFAVFGRGWRRRVEDIRKAAFADAGGPPRTPSTQPSIWSEVMNILAGYKTYIVAAAMVIAGLAQVLGVEIPTLEGHSAGQLVLEAIAIIFLRKGIKNDVGGV</sequence>
<dbReference type="InterPro" id="IPR018537">
    <property type="entry name" value="Peptidoglycan-bd_3"/>
</dbReference>
<name>A0A5B9DLR6_9HYPH</name>
<dbReference type="Pfam" id="PF09374">
    <property type="entry name" value="PG_binding_3"/>
    <property type="match status" value="1"/>
</dbReference>
<dbReference type="KEGG" id="yti:FNA67_06610"/>